<dbReference type="FunCoup" id="A0A146GAF2">
    <property type="interactions" value="44"/>
</dbReference>
<dbReference type="STRING" id="690879.TSACC_22855"/>
<reference evidence="2" key="1">
    <citation type="journal article" date="2017" name="Genome Announc.">
        <title>Draft Genome Sequence of Terrimicrobium sacchariphilum NM-5T, a Facultative Anaerobic Soil Bacterium of the Class Spartobacteria.</title>
        <authorList>
            <person name="Qiu Y.L."/>
            <person name="Tourlousse D.M."/>
            <person name="Matsuura N."/>
            <person name="Ohashi A."/>
            <person name="Sekiguchi Y."/>
        </authorList>
    </citation>
    <scope>NUCLEOTIDE SEQUENCE [LARGE SCALE GENOMIC DNA]</scope>
    <source>
        <strain evidence="2">NM-5</strain>
    </source>
</reference>
<comment type="caution">
    <text evidence="1">The sequence shown here is derived from an EMBL/GenBank/DDBJ whole genome shotgun (WGS) entry which is preliminary data.</text>
</comment>
<dbReference type="InterPro" id="IPR004375">
    <property type="entry name" value="NanQ/TabA/YiaL"/>
</dbReference>
<protein>
    <submittedName>
        <fullName evidence="1">YhcH/YjgK/YiaL family protein</fullName>
    </submittedName>
</protein>
<dbReference type="EMBL" id="BDCO01000002">
    <property type="protein sequence ID" value="GAT34430.1"/>
    <property type="molecule type" value="Genomic_DNA"/>
</dbReference>
<dbReference type="PANTHER" id="PTHR34986">
    <property type="entry name" value="EVOLVED BETA-GALACTOSIDASE SUBUNIT BETA"/>
    <property type="match status" value="1"/>
</dbReference>
<dbReference type="RefSeq" id="WP_075080061.1">
    <property type="nucleotide sequence ID" value="NZ_BDCO01000002.1"/>
</dbReference>
<dbReference type="AlphaFoldDB" id="A0A146GAF2"/>
<name>A0A146GAF2_TERSA</name>
<dbReference type="GO" id="GO:0005829">
    <property type="term" value="C:cytosol"/>
    <property type="evidence" value="ECO:0007669"/>
    <property type="project" value="TreeGrafter"/>
</dbReference>
<gene>
    <name evidence="1" type="ORF">TSACC_22855</name>
</gene>
<organism evidence="1 2">
    <name type="scientific">Terrimicrobium sacchariphilum</name>
    <dbReference type="NCBI Taxonomy" id="690879"/>
    <lineage>
        <taxon>Bacteria</taxon>
        <taxon>Pseudomonadati</taxon>
        <taxon>Verrucomicrobiota</taxon>
        <taxon>Terrimicrobiia</taxon>
        <taxon>Terrimicrobiales</taxon>
        <taxon>Terrimicrobiaceae</taxon>
        <taxon>Terrimicrobium</taxon>
    </lineage>
</organism>
<dbReference type="SUPFAM" id="SSF51197">
    <property type="entry name" value="Clavaminate synthase-like"/>
    <property type="match status" value="1"/>
</dbReference>
<dbReference type="Proteomes" id="UP000076023">
    <property type="component" value="Unassembled WGS sequence"/>
</dbReference>
<keyword evidence="2" id="KW-1185">Reference proteome</keyword>
<dbReference type="OrthoDB" id="9792756at2"/>
<dbReference type="Pfam" id="PF04074">
    <property type="entry name" value="DUF386"/>
    <property type="match status" value="1"/>
</dbReference>
<accession>A0A146GAF2</accession>
<dbReference type="InterPro" id="IPR037012">
    <property type="entry name" value="NanQ/TabA/YiaL_sf"/>
</dbReference>
<dbReference type="Gene3D" id="2.60.120.370">
    <property type="entry name" value="YhcH/YjgK/YiaL"/>
    <property type="match status" value="1"/>
</dbReference>
<proteinExistence type="predicted"/>
<sequence length="152" mass="17456">MILDFLTQSPRYHHLGPLWKLGFDFLQNLPSDAPDERIELDGERLVAIVQSYETHDPATRFFEAHRRYVDIQYIISGRETLYFTPVDTLTVDVPFSEAKDVTKYHIIPDAESVILSAGKFMVLWQDEAHMPSCQVVPGRPEAVRKVVLKLEA</sequence>
<evidence type="ECO:0000313" key="2">
    <source>
        <dbReference type="Proteomes" id="UP000076023"/>
    </source>
</evidence>
<dbReference type="NCBIfam" id="TIGR00022">
    <property type="entry name" value="YhcH/YjgK/YiaL family protein"/>
    <property type="match status" value="1"/>
</dbReference>
<evidence type="ECO:0000313" key="1">
    <source>
        <dbReference type="EMBL" id="GAT34430.1"/>
    </source>
</evidence>
<dbReference type="PANTHER" id="PTHR34986:SF1">
    <property type="entry name" value="PROTEIN YIAL"/>
    <property type="match status" value="1"/>
</dbReference>
<dbReference type="InParanoid" id="A0A146GAF2"/>